<reference evidence="1 2" key="1">
    <citation type="submission" date="2019-10" db="EMBL/GenBank/DDBJ databases">
        <authorList>
            <person name="Palmer J.M."/>
        </authorList>
    </citation>
    <scope>NUCLEOTIDE SEQUENCE [LARGE SCALE GENOMIC DNA]</scope>
    <source>
        <strain evidence="1 2">TWF694</strain>
    </source>
</reference>
<dbReference type="AlphaFoldDB" id="A0AAV9WX23"/>
<comment type="caution">
    <text evidence="1">The sequence shown here is derived from an EMBL/GenBank/DDBJ whole genome shotgun (WGS) entry which is preliminary data.</text>
</comment>
<dbReference type="EMBL" id="JAVHJO010000015">
    <property type="protein sequence ID" value="KAK6527576.1"/>
    <property type="molecule type" value="Genomic_DNA"/>
</dbReference>
<evidence type="ECO:0008006" key="3">
    <source>
        <dbReference type="Google" id="ProtNLM"/>
    </source>
</evidence>
<evidence type="ECO:0000313" key="1">
    <source>
        <dbReference type="EMBL" id="KAK6527576.1"/>
    </source>
</evidence>
<evidence type="ECO:0000313" key="2">
    <source>
        <dbReference type="Proteomes" id="UP001365542"/>
    </source>
</evidence>
<keyword evidence="2" id="KW-1185">Reference proteome</keyword>
<sequence length="528" mass="60431">MANIASMPYDVVHEITKLLHDPDDLLALRMTCHALSEKAKERHLTLMYQTRTIYPVLFSYQNLVKISRHPSGVNSRVKHIQFSMSTPCGQIIQSRPQWESSNASSQADGSLEIITTVAKFAKEHGESDPRTTKRLGYYNLLTSAFANLPNLETIGFSKPKRLTRSEFNLFHPTLRFGPGTRIPKVPFDVGALGIAGYSGGNKSIWKMIMFACHASGMTSLRTIQDPQTLCSIETSWFESCPMTYLAPSPPNFPLSTLQLKIYFNTDLHRRGGWCKDRSGWGREQRESDVDSVDGHDPELRHSPAWSINLCRWFGHFAGFLTELKLTDFNTATRYKIDTLFPVSCMFPMLKKLIINTIPLAFENFKAFLPQTGKNLRELEIIESGICLEQHEWFEIFKIIRDECPQVQVFKFLLDNDKGTNFGNLKLEENGHPPLYLLPNIEVIGLWGSGYSKYKIKFGSYESTEEEWVIGFKDIGKELGALGGELFWHSITEGLWRNNRILDGLIKNWRQIRVRNSEWKVSEDLESWD</sequence>
<proteinExistence type="predicted"/>
<name>A0AAV9WX23_9PEZI</name>
<organism evidence="1 2">
    <name type="scientific">Orbilia ellipsospora</name>
    <dbReference type="NCBI Taxonomy" id="2528407"/>
    <lineage>
        <taxon>Eukaryota</taxon>
        <taxon>Fungi</taxon>
        <taxon>Dikarya</taxon>
        <taxon>Ascomycota</taxon>
        <taxon>Pezizomycotina</taxon>
        <taxon>Orbiliomycetes</taxon>
        <taxon>Orbiliales</taxon>
        <taxon>Orbiliaceae</taxon>
        <taxon>Orbilia</taxon>
    </lineage>
</organism>
<accession>A0AAV9WX23</accession>
<gene>
    <name evidence="1" type="ORF">TWF694_004560</name>
</gene>
<dbReference type="Proteomes" id="UP001365542">
    <property type="component" value="Unassembled WGS sequence"/>
</dbReference>
<protein>
    <recommendedName>
        <fullName evidence="3">F-box domain-containing protein</fullName>
    </recommendedName>
</protein>